<keyword evidence="2" id="KW-0285">Flavoprotein</keyword>
<comment type="similarity">
    <text evidence="1">Belongs to the FMO family.</text>
</comment>
<sequence>METLDVIVIGAGWNGLAALKTYHQVHPSASIALFDSADSVGGVWAKHRLYVGLKSNNMLGTYEFSDFPMDKSFGVQPGQHIPGTVIQDYLTRYVEHFQLTAFIRLNTRVRVVEHHSDGTWTLTIDEHDQEKTVVSKKLIVCTGITSQPYRPVFTGENTFQGPLFHSCDLPQYQDDLLKADMRITVFGGTKSAWDTVYAAATAGAHVDWIIRDNGHGPVWMAPAYVTPLKKRLEHLVTTRLLTWFSPCIWGFADGCTTIRTLLHGTWLGRKIVDAFWSILADDVIQLNQYDAHPEIRKLKPWISPFWVASGLSILNYPTNFFDLITDGHVHIHIDHISHLTPNTVHLASGTSLPSNGLISATGWEATPAILFRPGNLDQALGFPESPDPIPESVVQHASAEILHRFPRLATPPPTPDTYRPLAPDAPAAAKHPFRLARFMIPPTLDDRSIAFMGIAMTINTSLLAQTQALWIAAYFGDDLTPTATEPCPAAIRPTLAERTRDPDRLWETTLHTQFGVHRCPGGLGNRNPDFVFDALAYVDLLLRDLGLDFARKGALKWLEPYGVEDYRGLVEEWVAAREARVKKMI</sequence>
<reference evidence="6" key="1">
    <citation type="submission" date="2019-04" db="EMBL/GenBank/DDBJ databases">
        <title>Friends and foes A comparative genomics studyof 23 Aspergillus species from section Flavi.</title>
        <authorList>
            <consortium name="DOE Joint Genome Institute"/>
            <person name="Kjaerbolling I."/>
            <person name="Vesth T."/>
            <person name="Frisvad J.C."/>
            <person name="Nybo J.L."/>
            <person name="Theobald S."/>
            <person name="Kildgaard S."/>
            <person name="Isbrandt T."/>
            <person name="Kuo A."/>
            <person name="Sato A."/>
            <person name="Lyhne E.K."/>
            <person name="Kogle M.E."/>
            <person name="Wiebenga A."/>
            <person name="Kun R.S."/>
            <person name="Lubbers R.J."/>
            <person name="Makela M.R."/>
            <person name="Barry K."/>
            <person name="Chovatia M."/>
            <person name="Clum A."/>
            <person name="Daum C."/>
            <person name="Haridas S."/>
            <person name="He G."/>
            <person name="LaButti K."/>
            <person name="Lipzen A."/>
            <person name="Mondo S."/>
            <person name="Riley R."/>
            <person name="Salamov A."/>
            <person name="Simmons B.A."/>
            <person name="Magnuson J.K."/>
            <person name="Henrissat B."/>
            <person name="Mortensen U.H."/>
            <person name="Larsen T.O."/>
            <person name="Devries R.P."/>
            <person name="Grigoriev I.V."/>
            <person name="Machida M."/>
            <person name="Baker S.E."/>
            <person name="Andersen M.R."/>
        </authorList>
    </citation>
    <scope>NUCLEOTIDE SEQUENCE [LARGE SCALE GENOMIC DNA]</scope>
    <source>
        <strain evidence="6">CBS 553.77</strain>
    </source>
</reference>
<dbReference type="GO" id="GO:0004499">
    <property type="term" value="F:N,N-dimethylaniline monooxygenase activity"/>
    <property type="evidence" value="ECO:0007669"/>
    <property type="project" value="InterPro"/>
</dbReference>
<evidence type="ECO:0008006" key="7">
    <source>
        <dbReference type="Google" id="ProtNLM"/>
    </source>
</evidence>
<dbReference type="FunFam" id="3.50.50.60:FF:000258">
    <property type="entry name" value="Flavin-binding monooxygenase-like protein (AFU_orthologue AFUA_6G01900)"/>
    <property type="match status" value="1"/>
</dbReference>
<name>A0A5N6ZDX8_9EURO</name>
<dbReference type="InterPro" id="IPR020946">
    <property type="entry name" value="Flavin_mOase-like"/>
</dbReference>
<dbReference type="PANTHER" id="PTHR23023">
    <property type="entry name" value="DIMETHYLANILINE MONOOXYGENASE"/>
    <property type="match status" value="1"/>
</dbReference>
<gene>
    <name evidence="5" type="ORF">BDV28DRAFT_162638</name>
</gene>
<accession>A0A5N6ZDX8</accession>
<dbReference type="EMBL" id="ML739048">
    <property type="protein sequence ID" value="KAE8355735.1"/>
    <property type="molecule type" value="Genomic_DNA"/>
</dbReference>
<keyword evidence="4" id="KW-0560">Oxidoreductase</keyword>
<organism evidence="5 6">
    <name type="scientific">Aspergillus coremiiformis</name>
    <dbReference type="NCBI Taxonomy" id="138285"/>
    <lineage>
        <taxon>Eukaryota</taxon>
        <taxon>Fungi</taxon>
        <taxon>Dikarya</taxon>
        <taxon>Ascomycota</taxon>
        <taxon>Pezizomycotina</taxon>
        <taxon>Eurotiomycetes</taxon>
        <taxon>Eurotiomycetidae</taxon>
        <taxon>Eurotiales</taxon>
        <taxon>Aspergillaceae</taxon>
        <taxon>Aspergillus</taxon>
        <taxon>Aspergillus subgen. Circumdati</taxon>
    </lineage>
</organism>
<dbReference type="GO" id="GO:0050660">
    <property type="term" value="F:flavin adenine dinucleotide binding"/>
    <property type="evidence" value="ECO:0007669"/>
    <property type="project" value="InterPro"/>
</dbReference>
<evidence type="ECO:0000313" key="6">
    <source>
        <dbReference type="Proteomes" id="UP000327118"/>
    </source>
</evidence>
<dbReference type="OrthoDB" id="2915840at2759"/>
<keyword evidence="6" id="KW-1185">Reference proteome</keyword>
<evidence type="ECO:0000256" key="4">
    <source>
        <dbReference type="ARBA" id="ARBA00023002"/>
    </source>
</evidence>
<dbReference type="InterPro" id="IPR036188">
    <property type="entry name" value="FAD/NAD-bd_sf"/>
</dbReference>
<dbReference type="GO" id="GO:0050661">
    <property type="term" value="F:NADP binding"/>
    <property type="evidence" value="ECO:0007669"/>
    <property type="project" value="InterPro"/>
</dbReference>
<keyword evidence="3" id="KW-0274">FAD</keyword>
<dbReference type="Proteomes" id="UP000327118">
    <property type="component" value="Unassembled WGS sequence"/>
</dbReference>
<dbReference type="InterPro" id="IPR050346">
    <property type="entry name" value="FMO-like"/>
</dbReference>
<evidence type="ECO:0000256" key="1">
    <source>
        <dbReference type="ARBA" id="ARBA00009183"/>
    </source>
</evidence>
<evidence type="ECO:0000256" key="2">
    <source>
        <dbReference type="ARBA" id="ARBA00022630"/>
    </source>
</evidence>
<proteinExistence type="inferred from homology"/>
<evidence type="ECO:0000313" key="5">
    <source>
        <dbReference type="EMBL" id="KAE8355735.1"/>
    </source>
</evidence>
<dbReference type="Pfam" id="PF00743">
    <property type="entry name" value="FMO-like"/>
    <property type="match status" value="1"/>
</dbReference>
<protein>
    <recommendedName>
        <fullName evidence="7">FAD/NAD(P)-binding domain-containing protein</fullName>
    </recommendedName>
</protein>
<evidence type="ECO:0000256" key="3">
    <source>
        <dbReference type="ARBA" id="ARBA00022827"/>
    </source>
</evidence>
<dbReference type="AlphaFoldDB" id="A0A5N6ZDX8"/>
<dbReference type="SUPFAM" id="SSF51905">
    <property type="entry name" value="FAD/NAD(P)-binding domain"/>
    <property type="match status" value="1"/>
</dbReference>
<dbReference type="Gene3D" id="3.50.50.60">
    <property type="entry name" value="FAD/NAD(P)-binding domain"/>
    <property type="match status" value="1"/>
</dbReference>